<keyword evidence="3" id="KW-1185">Reference proteome</keyword>
<evidence type="ECO:0000313" key="2">
    <source>
        <dbReference type="EMBL" id="MCS5710248.1"/>
    </source>
</evidence>
<proteinExistence type="predicted"/>
<reference evidence="1" key="1">
    <citation type="submission" date="2015-09" db="EMBL/GenBank/DDBJ databases">
        <title>Draft Genome Sequences of Two Novel Amoeba-resistant Intranuclear Bacteria, Candidatus Berkiella cookevillensis and Candidatus Berkiella aquae.</title>
        <authorList>
            <person name="Mehari Y.T."/>
            <person name="Arivett B.A."/>
            <person name="Farone A.L."/>
            <person name="Gunderson J.H."/>
            <person name="Farone M.B."/>
        </authorList>
    </citation>
    <scope>NUCLEOTIDE SEQUENCE [LARGE SCALE GENOMIC DNA]</scope>
    <source>
        <strain evidence="1">HT99</strain>
    </source>
</reference>
<accession>A0A0Q9YC10</accession>
<evidence type="ECO:0000313" key="3">
    <source>
        <dbReference type="Proteomes" id="UP000051497"/>
    </source>
</evidence>
<dbReference type="RefSeq" id="WP_075067782.1">
    <property type="nucleotide sequence ID" value="NZ_LKAJ02000001.1"/>
</dbReference>
<protein>
    <submittedName>
        <fullName evidence="1">Uncharacterized protein</fullName>
    </submittedName>
</protein>
<dbReference type="AlphaFoldDB" id="A0A0Q9YC10"/>
<name>A0A0Q9YC10_9GAMM</name>
<reference evidence="2" key="2">
    <citation type="journal article" date="2016" name="Genome Announc.">
        <title>Draft Genome Sequences of Two Novel Amoeba-Resistant Intranuclear Bacteria, 'Candidatus Berkiella cookevillensis' and 'Candidatus Berkiella aquae'.</title>
        <authorList>
            <person name="Mehari Y.T."/>
            <person name="Arivett B.A."/>
            <person name="Farone A.L."/>
            <person name="Gunderson J.H."/>
            <person name="Farone M.B."/>
        </authorList>
    </citation>
    <scope>NUCLEOTIDE SEQUENCE</scope>
    <source>
        <strain evidence="2">HT99</strain>
    </source>
</reference>
<dbReference type="EMBL" id="LKAJ01000031">
    <property type="protein sequence ID" value="KRG17369.1"/>
    <property type="molecule type" value="Genomic_DNA"/>
</dbReference>
<dbReference type="Proteomes" id="UP000051497">
    <property type="component" value="Unassembled WGS sequence"/>
</dbReference>
<sequence>MINGINKDFQYYDELKSKAADFLSESKTKYARAVIETVKEFDLHYPLHLSALAERYAKKNVTLYTPALSHVQDITALDPYERKKIKSRNAVVHIEYFNPEHPFTNTDEPLMGLLSIEDYLKYAVNEFCLIADNAITSKAEKSFFDALASKEGFCFEMAIRSIRAWYIAHNKLQKIFSNESEVLAVLAVDLQKLNLNINEESSSWNPTLAYYISTRAPIVVSKKMSCDEIKYLVYNSSLKFNGASQSFSEEHPSLDNIHMLFVPSLDRVWEEEVTFLEKPKANGMEKSVDEPIDTFYQIWLSFSEKLKNIQIKRSDGFITNGAFEKVLNFILQNNTPEILTLMQHFKRLEQLYQLLHTIHIDNIKNEELKMLLKNYIEDFKALTVPSVSKVVKI</sequence>
<reference evidence="2" key="3">
    <citation type="submission" date="2021-06" db="EMBL/GenBank/DDBJ databases">
        <title>Genomic Description and Analysis of Intracellular Bacteria, Candidatus Berkiella cookevillensis and Candidatus Berkiella aquae.</title>
        <authorList>
            <person name="Kidane D.T."/>
            <person name="Mehari Y.T."/>
            <person name="Rice F.C."/>
            <person name="Arivett B.A."/>
            <person name="Farone A.L."/>
            <person name="Berk S.G."/>
            <person name="Farone M.B."/>
        </authorList>
    </citation>
    <scope>NUCLEOTIDE SEQUENCE</scope>
    <source>
        <strain evidence="2">HT99</strain>
    </source>
</reference>
<dbReference type="EMBL" id="LKAJ02000001">
    <property type="protein sequence ID" value="MCS5710248.1"/>
    <property type="molecule type" value="Genomic_DNA"/>
</dbReference>
<evidence type="ECO:0000313" key="1">
    <source>
        <dbReference type="EMBL" id="KRG17369.1"/>
    </source>
</evidence>
<organism evidence="1">
    <name type="scientific">Candidatus Berkiella aquae</name>
    <dbReference type="NCBI Taxonomy" id="295108"/>
    <lineage>
        <taxon>Bacteria</taxon>
        <taxon>Pseudomonadati</taxon>
        <taxon>Pseudomonadota</taxon>
        <taxon>Gammaproteobacteria</taxon>
        <taxon>Candidatus Berkiellales</taxon>
        <taxon>Candidatus Berkiellaceae</taxon>
        <taxon>Candidatus Berkiella</taxon>
    </lineage>
</organism>
<comment type="caution">
    <text evidence="1">The sequence shown here is derived from an EMBL/GenBank/DDBJ whole genome shotgun (WGS) entry which is preliminary data.</text>
</comment>
<gene>
    <name evidence="2" type="ORF">HT99x_002295</name>
    <name evidence="1" type="ORF">HT99x_03202</name>
</gene>